<dbReference type="PROSITE" id="PS50005">
    <property type="entry name" value="TPR"/>
    <property type="match status" value="2"/>
</dbReference>
<dbReference type="InterPro" id="IPR019734">
    <property type="entry name" value="TPR_rpt"/>
</dbReference>
<organism evidence="4 5">
    <name type="scientific">Aquimarina algiphila</name>
    <dbReference type="NCBI Taxonomy" id="2047982"/>
    <lineage>
        <taxon>Bacteria</taxon>
        <taxon>Pseudomonadati</taxon>
        <taxon>Bacteroidota</taxon>
        <taxon>Flavobacteriia</taxon>
        <taxon>Flavobacteriales</taxon>
        <taxon>Flavobacteriaceae</taxon>
        <taxon>Aquimarina</taxon>
    </lineage>
</organism>
<proteinExistence type="predicted"/>
<evidence type="ECO:0000256" key="1">
    <source>
        <dbReference type="ARBA" id="ARBA00022737"/>
    </source>
</evidence>
<name>A0A554V9Y0_9FLAO</name>
<evidence type="ECO:0000256" key="2">
    <source>
        <dbReference type="ARBA" id="ARBA00022803"/>
    </source>
</evidence>
<dbReference type="OrthoDB" id="1290858at2"/>
<sequence length="227" mass="26451">MLKNLIHIILIVFCSSCDLRTAEDYYNLAYDLEEKGKFQEAIKFLDKAIEKRPNFRPALLNRGGDKSILEDYEGAIKDYEKILEFDSDNTLALMNIGNNFKRLNQYEKAINYYTKALKTKGAIKSDSMYVELKLSKDFDIDSDYYIRKYEIKYERGIVYAKNSQHELAIEDLKEVITHNYEKANSLIWIGEAYLAIKDTLNAIKNLQESADMGMLDAKELLNRIKHK</sequence>
<dbReference type="Pfam" id="PF00515">
    <property type="entry name" value="TPR_1"/>
    <property type="match status" value="2"/>
</dbReference>
<feature type="repeat" description="TPR" evidence="3">
    <location>
        <begin position="22"/>
        <end position="55"/>
    </location>
</feature>
<dbReference type="SMART" id="SM00028">
    <property type="entry name" value="TPR"/>
    <property type="match status" value="4"/>
</dbReference>
<dbReference type="Pfam" id="PF13432">
    <property type="entry name" value="TPR_16"/>
    <property type="match status" value="1"/>
</dbReference>
<keyword evidence="1" id="KW-0677">Repeat</keyword>
<dbReference type="PANTHER" id="PTHR44858:SF1">
    <property type="entry name" value="UDP-N-ACETYLGLUCOSAMINE--PEPTIDE N-ACETYLGLUCOSAMINYLTRANSFERASE SPINDLY-RELATED"/>
    <property type="match status" value="1"/>
</dbReference>
<protein>
    <submittedName>
        <fullName evidence="4">Tetratricopeptide repeat protein</fullName>
    </submittedName>
</protein>
<evidence type="ECO:0000313" key="5">
    <source>
        <dbReference type="Proteomes" id="UP000318833"/>
    </source>
</evidence>
<dbReference type="Proteomes" id="UP000318833">
    <property type="component" value="Unassembled WGS sequence"/>
</dbReference>
<gene>
    <name evidence="4" type="ORF">FOF46_30950</name>
</gene>
<dbReference type="InterPro" id="IPR050498">
    <property type="entry name" value="Ycf3"/>
</dbReference>
<dbReference type="InterPro" id="IPR011990">
    <property type="entry name" value="TPR-like_helical_dom_sf"/>
</dbReference>
<dbReference type="PROSITE" id="PS50293">
    <property type="entry name" value="TPR_REGION"/>
    <property type="match status" value="1"/>
</dbReference>
<comment type="caution">
    <text evidence="4">The sequence shown here is derived from an EMBL/GenBank/DDBJ whole genome shotgun (WGS) entry which is preliminary data.</text>
</comment>
<reference evidence="4 5" key="1">
    <citation type="submission" date="2019-07" db="EMBL/GenBank/DDBJ databases">
        <title>The draft genome sequence of Aquimarina algiphila M91.</title>
        <authorList>
            <person name="Meng X."/>
        </authorList>
    </citation>
    <scope>NUCLEOTIDE SEQUENCE [LARGE SCALE GENOMIC DNA]</scope>
    <source>
        <strain evidence="4 5">M91</strain>
    </source>
</reference>
<accession>A0A554V9Y0</accession>
<dbReference type="RefSeq" id="WP_143919269.1">
    <property type="nucleotide sequence ID" value="NZ_CANMXV010000156.1"/>
</dbReference>
<keyword evidence="5" id="KW-1185">Reference proteome</keyword>
<dbReference type="SUPFAM" id="SSF48452">
    <property type="entry name" value="TPR-like"/>
    <property type="match status" value="1"/>
</dbReference>
<evidence type="ECO:0000313" key="4">
    <source>
        <dbReference type="EMBL" id="TSE02360.1"/>
    </source>
</evidence>
<dbReference type="AlphaFoldDB" id="A0A554V9Y0"/>
<keyword evidence="2 3" id="KW-0802">TPR repeat</keyword>
<dbReference type="Gene3D" id="1.25.40.10">
    <property type="entry name" value="Tetratricopeptide repeat domain"/>
    <property type="match status" value="2"/>
</dbReference>
<feature type="repeat" description="TPR" evidence="3">
    <location>
        <begin position="90"/>
        <end position="123"/>
    </location>
</feature>
<evidence type="ECO:0000256" key="3">
    <source>
        <dbReference type="PROSITE-ProRule" id="PRU00339"/>
    </source>
</evidence>
<dbReference type="PANTHER" id="PTHR44858">
    <property type="entry name" value="TETRATRICOPEPTIDE REPEAT PROTEIN 6"/>
    <property type="match status" value="1"/>
</dbReference>
<dbReference type="EMBL" id="VLNR01000175">
    <property type="protein sequence ID" value="TSE02360.1"/>
    <property type="molecule type" value="Genomic_DNA"/>
</dbReference>